<name>A0A512B172_9BACT</name>
<protein>
    <submittedName>
        <fullName evidence="1">Uncharacterized protein</fullName>
    </submittedName>
</protein>
<dbReference type="AlphaFoldDB" id="A0A512B172"/>
<gene>
    <name evidence="1" type="ORF">AAE02nite_32110</name>
</gene>
<dbReference type="Proteomes" id="UP000321532">
    <property type="component" value="Unassembled WGS sequence"/>
</dbReference>
<sequence length="571" mass="65219">MLLNKNYNISTFYVCGIFSNIKFIRAVGQETLKLLSNELNQYEVYIAKLISDKRYLSGKELTKELVNTFQIKDDNARKIIQRTVVKGILVSSNPLSFGNGQFIYLNPRDGLTLSLVKEVSKKHRPPIYRLLEAIDINDGVISYYEALKIVAAPLEKSSTKVNTLDEIIKELRLMKFIYEKTDSNNIKYILKEESKKEEGKEESLLSAHFSKMVIDGMFLPDILRWLQKSNIIDNYKTIYRNKKTPSIGAKQNNLVWDAFAYTKTTGINSTFGKKADTIEKQTLVVLDVVISRDYSQIDLDGFYNRIQINLNAVKNGRRKILPIIIYKTIAVDVLEKISSLGFIAFDLGSIFGTTIYDVVEKLNILQLKKVAAISDDFNVTIESALTTIRTSGQEDSLKDIRGVLFEFLLYPLLKHYYSSAEILHGKTLSIVKPEGGKENYEYDYIIKSSNPNEILIVELKGYSSLSKIPIGSSDTKNTLSWFFRRTLPFAKRHFQKEIQDTGKKFRGCFITSASFYEDGINFLNGINNGSFKPQNLNAFYDGQSLLKLLEENNYSKVKSTVEKFFIKSERL</sequence>
<keyword evidence="2" id="KW-1185">Reference proteome</keyword>
<accession>A0A512B172</accession>
<organism evidence="1 2">
    <name type="scientific">Adhaeribacter aerolatus</name>
    <dbReference type="NCBI Taxonomy" id="670289"/>
    <lineage>
        <taxon>Bacteria</taxon>
        <taxon>Pseudomonadati</taxon>
        <taxon>Bacteroidota</taxon>
        <taxon>Cytophagia</taxon>
        <taxon>Cytophagales</taxon>
        <taxon>Hymenobacteraceae</taxon>
        <taxon>Adhaeribacter</taxon>
    </lineage>
</organism>
<evidence type="ECO:0000313" key="1">
    <source>
        <dbReference type="EMBL" id="GEO05547.1"/>
    </source>
</evidence>
<comment type="caution">
    <text evidence="1">The sequence shown here is derived from an EMBL/GenBank/DDBJ whole genome shotgun (WGS) entry which is preliminary data.</text>
</comment>
<dbReference type="EMBL" id="BJYS01000024">
    <property type="protein sequence ID" value="GEO05547.1"/>
    <property type="molecule type" value="Genomic_DNA"/>
</dbReference>
<reference evidence="1 2" key="1">
    <citation type="submission" date="2019-07" db="EMBL/GenBank/DDBJ databases">
        <title>Whole genome shotgun sequence of Adhaeribacter aerolatus NBRC 106133.</title>
        <authorList>
            <person name="Hosoyama A."/>
            <person name="Uohara A."/>
            <person name="Ohji S."/>
            <person name="Ichikawa N."/>
        </authorList>
    </citation>
    <scope>NUCLEOTIDE SEQUENCE [LARGE SCALE GENOMIC DNA]</scope>
    <source>
        <strain evidence="1 2">NBRC 106133</strain>
    </source>
</reference>
<proteinExistence type="predicted"/>
<evidence type="ECO:0000313" key="2">
    <source>
        <dbReference type="Proteomes" id="UP000321532"/>
    </source>
</evidence>